<dbReference type="EMBL" id="NMVO01000018">
    <property type="protein sequence ID" value="OYO08866.1"/>
    <property type="molecule type" value="Genomic_DNA"/>
</dbReference>
<reference evidence="10 11" key="1">
    <citation type="submission" date="2017-07" db="EMBL/GenBank/DDBJ databases">
        <title>Draft whole genome sequences of clinical Proprionibacteriaceae strains.</title>
        <authorList>
            <person name="Bernier A.-M."/>
            <person name="Bernard K."/>
            <person name="Domingo M.-C."/>
        </authorList>
    </citation>
    <scope>NUCLEOTIDE SEQUENCE [LARGE SCALE GENOMIC DNA]</scope>
    <source>
        <strain evidence="10 11">NML 030167</strain>
    </source>
</reference>
<keyword evidence="6 10" id="KW-0067">ATP-binding</keyword>
<evidence type="ECO:0000256" key="7">
    <source>
        <dbReference type="ARBA" id="ARBA00022970"/>
    </source>
</evidence>
<dbReference type="InterPro" id="IPR027417">
    <property type="entry name" value="P-loop_NTPase"/>
</dbReference>
<evidence type="ECO:0000256" key="8">
    <source>
        <dbReference type="ARBA" id="ARBA00023136"/>
    </source>
</evidence>
<dbReference type="SMART" id="SM00382">
    <property type="entry name" value="AAA"/>
    <property type="match status" value="1"/>
</dbReference>
<keyword evidence="7" id="KW-0029">Amino-acid transport</keyword>
<evidence type="ECO:0000313" key="10">
    <source>
        <dbReference type="EMBL" id="OYO08866.1"/>
    </source>
</evidence>
<evidence type="ECO:0000259" key="9">
    <source>
        <dbReference type="PROSITE" id="PS50893"/>
    </source>
</evidence>
<dbReference type="InterPro" id="IPR017871">
    <property type="entry name" value="ABC_transporter-like_CS"/>
</dbReference>
<gene>
    <name evidence="10" type="ORF">CGZ94_19660</name>
</gene>
<dbReference type="OrthoDB" id="9806471at2"/>
<dbReference type="Gene3D" id="3.40.50.300">
    <property type="entry name" value="P-loop containing nucleotide triphosphate hydrolases"/>
    <property type="match status" value="1"/>
</dbReference>
<keyword evidence="4" id="KW-1003">Cell membrane</keyword>
<proteinExistence type="inferred from homology"/>
<dbReference type="GO" id="GO:0005524">
    <property type="term" value="F:ATP binding"/>
    <property type="evidence" value="ECO:0007669"/>
    <property type="project" value="UniProtKB-KW"/>
</dbReference>
<dbReference type="InterPro" id="IPR050086">
    <property type="entry name" value="MetN_ABC_transporter-like"/>
</dbReference>
<evidence type="ECO:0000256" key="2">
    <source>
        <dbReference type="ARBA" id="ARBA00005417"/>
    </source>
</evidence>
<dbReference type="AlphaFoldDB" id="A0A255G3B3"/>
<evidence type="ECO:0000256" key="6">
    <source>
        <dbReference type="ARBA" id="ARBA00022840"/>
    </source>
</evidence>
<comment type="subcellular location">
    <subcellularLocation>
        <location evidence="1">Cell membrane</location>
        <topology evidence="1">Peripheral membrane protein</topology>
    </subcellularLocation>
</comment>
<evidence type="ECO:0000256" key="4">
    <source>
        <dbReference type="ARBA" id="ARBA00022475"/>
    </source>
</evidence>
<feature type="domain" description="ABC transporter" evidence="9">
    <location>
        <begin position="2"/>
        <end position="245"/>
    </location>
</feature>
<comment type="similarity">
    <text evidence="2">Belongs to the ABC transporter superfamily.</text>
</comment>
<dbReference type="PROSITE" id="PS50893">
    <property type="entry name" value="ABC_TRANSPORTER_2"/>
    <property type="match status" value="1"/>
</dbReference>
<dbReference type="Pfam" id="PF00005">
    <property type="entry name" value="ABC_tran"/>
    <property type="match status" value="1"/>
</dbReference>
<evidence type="ECO:0000313" key="11">
    <source>
        <dbReference type="Proteomes" id="UP000215896"/>
    </source>
</evidence>
<dbReference type="PANTHER" id="PTHR43166">
    <property type="entry name" value="AMINO ACID IMPORT ATP-BINDING PROTEIN"/>
    <property type="match status" value="1"/>
</dbReference>
<sequence length="256" mass="28636">MIHFENVTKAFGELVVLRELNFDVRAGEKVTVIGPSGSGKTTILRILMTLETPTQGVVRVDGKELWNVAAGARARETAQLRETRKNIGMVFQQFNLFPHMTALENVIEAPVAVLRTPKEQARAEGMELLRQVGLEQHAGKRPAMLSGGQQQRVAIARAMAMKPKVMLFDEPTSALDPELIGEVLRVIHDLASNTDMTMLLVTHEMHFAEQISDRVVMFDEGVAIEQGPPQQIFNEPRHERTQRFLSKVLSQRGDHI</sequence>
<keyword evidence="3" id="KW-0813">Transport</keyword>
<protein>
    <submittedName>
        <fullName evidence="10">Ectoine/hydroxyectoine ABC transporter ATP-binding protein EhuA</fullName>
    </submittedName>
</protein>
<keyword evidence="11" id="KW-1185">Reference proteome</keyword>
<dbReference type="InterPro" id="IPR003439">
    <property type="entry name" value="ABC_transporter-like_ATP-bd"/>
</dbReference>
<dbReference type="Proteomes" id="UP000215896">
    <property type="component" value="Unassembled WGS sequence"/>
</dbReference>
<accession>A0A255G3B3</accession>
<evidence type="ECO:0000256" key="3">
    <source>
        <dbReference type="ARBA" id="ARBA00022448"/>
    </source>
</evidence>
<dbReference type="PROSITE" id="PS00211">
    <property type="entry name" value="ABC_TRANSPORTER_1"/>
    <property type="match status" value="1"/>
</dbReference>
<evidence type="ECO:0000256" key="1">
    <source>
        <dbReference type="ARBA" id="ARBA00004202"/>
    </source>
</evidence>
<dbReference type="InterPro" id="IPR003593">
    <property type="entry name" value="AAA+_ATPase"/>
</dbReference>
<dbReference type="GO" id="GO:0016887">
    <property type="term" value="F:ATP hydrolysis activity"/>
    <property type="evidence" value="ECO:0007669"/>
    <property type="project" value="InterPro"/>
</dbReference>
<dbReference type="PANTHER" id="PTHR43166:SF9">
    <property type="entry name" value="GLUTAMATE_ASPARTATE IMPORT ATP-BINDING PROTEIN GLTL"/>
    <property type="match status" value="1"/>
</dbReference>
<dbReference type="SUPFAM" id="SSF52540">
    <property type="entry name" value="P-loop containing nucleoside triphosphate hydrolases"/>
    <property type="match status" value="1"/>
</dbReference>
<keyword evidence="5" id="KW-0547">Nucleotide-binding</keyword>
<name>A0A255G3B3_9ACTN</name>
<evidence type="ECO:0000256" key="5">
    <source>
        <dbReference type="ARBA" id="ARBA00022741"/>
    </source>
</evidence>
<dbReference type="GO" id="GO:0015424">
    <property type="term" value="F:ABC-type amino acid transporter activity"/>
    <property type="evidence" value="ECO:0007669"/>
    <property type="project" value="InterPro"/>
</dbReference>
<dbReference type="InterPro" id="IPR030679">
    <property type="entry name" value="ABC_ATPase_HisP-typ"/>
</dbReference>
<comment type="caution">
    <text evidence="10">The sequence shown here is derived from an EMBL/GenBank/DDBJ whole genome shotgun (WGS) entry which is preliminary data.</text>
</comment>
<dbReference type="PIRSF" id="PIRSF039085">
    <property type="entry name" value="ABC_ATPase_HisP"/>
    <property type="match status" value="1"/>
</dbReference>
<dbReference type="GO" id="GO:0005886">
    <property type="term" value="C:plasma membrane"/>
    <property type="evidence" value="ECO:0007669"/>
    <property type="project" value="UniProtKB-SubCell"/>
</dbReference>
<keyword evidence="8" id="KW-0472">Membrane</keyword>
<dbReference type="RefSeq" id="WP_094355946.1">
    <property type="nucleotide sequence ID" value="NZ_NMVK01000004.1"/>
</dbReference>
<organism evidence="10 11">
    <name type="scientific">Enemella evansiae</name>
    <dbReference type="NCBI Taxonomy" id="2016499"/>
    <lineage>
        <taxon>Bacteria</taxon>
        <taxon>Bacillati</taxon>
        <taxon>Actinomycetota</taxon>
        <taxon>Actinomycetes</taxon>
        <taxon>Propionibacteriales</taxon>
        <taxon>Propionibacteriaceae</taxon>
        <taxon>Enemella</taxon>
    </lineage>
</organism>